<feature type="chain" id="PRO_5005184192" description="Lipoprotein" evidence="1">
    <location>
        <begin position="21"/>
        <end position="137"/>
    </location>
</feature>
<accession>A0A0G3EEZ8</accession>
<dbReference type="RefSeq" id="WP_052880775.1">
    <property type="nucleotide sequence ID" value="NZ_CP010904.1"/>
</dbReference>
<protein>
    <recommendedName>
        <fullName evidence="4">Lipoprotein</fullName>
    </recommendedName>
</protein>
<evidence type="ECO:0008006" key="4">
    <source>
        <dbReference type="Google" id="ProtNLM"/>
    </source>
</evidence>
<dbReference type="STRING" id="1307763.L21SP4_00041"/>
<feature type="signal peptide" evidence="1">
    <location>
        <begin position="1"/>
        <end position="20"/>
    </location>
</feature>
<reference evidence="3" key="1">
    <citation type="submission" date="2015-02" db="EMBL/GenBank/DDBJ databases">
        <title>Description and complete genome sequence of the first cultured representative of the subdivision 5 of the Verrucomicrobia phylum.</title>
        <authorList>
            <person name="Spring S."/>
            <person name="Bunk B."/>
            <person name="Sproer C."/>
            <person name="Klenk H.-P."/>
        </authorList>
    </citation>
    <scope>NUCLEOTIDE SEQUENCE [LARGE SCALE GENOMIC DNA]</scope>
    <source>
        <strain evidence="3">L21-Fru-AB</strain>
    </source>
</reference>
<dbReference type="AlphaFoldDB" id="A0A0G3EEZ8"/>
<keyword evidence="1" id="KW-0732">Signal</keyword>
<gene>
    <name evidence="2" type="ORF">L21SP4_00041</name>
</gene>
<dbReference type="PROSITE" id="PS51257">
    <property type="entry name" value="PROKAR_LIPOPROTEIN"/>
    <property type="match status" value="1"/>
</dbReference>
<dbReference type="KEGG" id="vbl:L21SP4_00041"/>
<keyword evidence="3" id="KW-1185">Reference proteome</keyword>
<dbReference type="Proteomes" id="UP000035268">
    <property type="component" value="Chromosome"/>
</dbReference>
<evidence type="ECO:0000313" key="3">
    <source>
        <dbReference type="Proteomes" id="UP000035268"/>
    </source>
</evidence>
<sequence length="137" mass="16143" precursor="true">MKMKAFLIAAALTAAAACPAAEREYLIDSNMDLKDVQTDLVKIYRSMWSDFFNHQHGSEKYEAAQFIYNCLVWYQNEGRHDPIFVQERFAQYLMKHQTSAKQEQRDLEAKIRELMAFNDLYGKFMTDKQVTVEKKKK</sequence>
<evidence type="ECO:0000256" key="1">
    <source>
        <dbReference type="SAM" id="SignalP"/>
    </source>
</evidence>
<evidence type="ECO:0000313" key="2">
    <source>
        <dbReference type="EMBL" id="AKJ63330.1"/>
    </source>
</evidence>
<dbReference type="EMBL" id="CP010904">
    <property type="protein sequence ID" value="AKJ63330.1"/>
    <property type="molecule type" value="Genomic_DNA"/>
</dbReference>
<name>A0A0G3EEZ8_9BACT</name>
<reference evidence="2 3" key="2">
    <citation type="journal article" date="2016" name="ISME J.">
        <title>Characterization of the first cultured representative of Verrucomicrobia subdivision 5 indicates the proposal of a novel phylum.</title>
        <authorList>
            <person name="Spring S."/>
            <person name="Bunk B."/>
            <person name="Sproer C."/>
            <person name="Schumann P."/>
            <person name="Rohde M."/>
            <person name="Tindall B.J."/>
            <person name="Klenk H.P."/>
        </authorList>
    </citation>
    <scope>NUCLEOTIDE SEQUENCE [LARGE SCALE GENOMIC DNA]</scope>
    <source>
        <strain evidence="2 3">L21-Fru-AB</strain>
    </source>
</reference>
<proteinExistence type="predicted"/>
<organism evidence="2 3">
    <name type="scientific">Kiritimatiella glycovorans</name>
    <dbReference type="NCBI Taxonomy" id="1307763"/>
    <lineage>
        <taxon>Bacteria</taxon>
        <taxon>Pseudomonadati</taxon>
        <taxon>Kiritimatiellota</taxon>
        <taxon>Kiritimatiellia</taxon>
        <taxon>Kiritimatiellales</taxon>
        <taxon>Kiritimatiellaceae</taxon>
        <taxon>Kiritimatiella</taxon>
    </lineage>
</organism>